<feature type="non-terminal residue" evidence="7">
    <location>
        <position position="178"/>
    </location>
</feature>
<dbReference type="Proteomes" id="UP000250918">
    <property type="component" value="Unassembled WGS sequence"/>
</dbReference>
<evidence type="ECO:0000259" key="6">
    <source>
        <dbReference type="Pfam" id="PF08281"/>
    </source>
</evidence>
<dbReference type="InterPro" id="IPR039425">
    <property type="entry name" value="RNA_pol_sigma-70-like"/>
</dbReference>
<dbReference type="Gene3D" id="1.10.1740.10">
    <property type="match status" value="1"/>
</dbReference>
<dbReference type="AlphaFoldDB" id="A0A855X2U0"/>
<name>A0A855X2U0_9BACT</name>
<dbReference type="PANTHER" id="PTHR43133:SF59">
    <property type="entry name" value="ECF RNA POLYMERASE SIGMA FACTOR SIGR"/>
    <property type="match status" value="1"/>
</dbReference>
<comment type="caution">
    <text evidence="7">The sequence shown here is derived from an EMBL/GenBank/DDBJ whole genome shotgun (WGS) entry which is preliminary data.</text>
</comment>
<dbReference type="Pfam" id="PF08281">
    <property type="entry name" value="Sigma70_r4_2"/>
    <property type="match status" value="1"/>
</dbReference>
<dbReference type="InterPro" id="IPR013324">
    <property type="entry name" value="RNA_pol_sigma_r3/r4-like"/>
</dbReference>
<dbReference type="InterPro" id="IPR007627">
    <property type="entry name" value="RNA_pol_sigma70_r2"/>
</dbReference>
<dbReference type="Gene3D" id="1.10.10.10">
    <property type="entry name" value="Winged helix-like DNA-binding domain superfamily/Winged helix DNA-binding domain"/>
    <property type="match status" value="1"/>
</dbReference>
<dbReference type="GO" id="GO:0003677">
    <property type="term" value="F:DNA binding"/>
    <property type="evidence" value="ECO:0007669"/>
    <property type="project" value="InterPro"/>
</dbReference>
<dbReference type="CDD" id="cd06171">
    <property type="entry name" value="Sigma70_r4"/>
    <property type="match status" value="1"/>
</dbReference>
<gene>
    <name evidence="7" type="ORF">C3F09_11070</name>
</gene>
<dbReference type="InterPro" id="IPR013249">
    <property type="entry name" value="RNA_pol_sigma70_r4_t2"/>
</dbReference>
<dbReference type="Pfam" id="PF04542">
    <property type="entry name" value="Sigma70_r2"/>
    <property type="match status" value="1"/>
</dbReference>
<dbReference type="GO" id="GO:0016987">
    <property type="term" value="F:sigma factor activity"/>
    <property type="evidence" value="ECO:0007669"/>
    <property type="project" value="UniProtKB-KW"/>
</dbReference>
<evidence type="ECO:0000313" key="7">
    <source>
        <dbReference type="EMBL" id="PWB68724.1"/>
    </source>
</evidence>
<dbReference type="SUPFAM" id="SSF88946">
    <property type="entry name" value="Sigma2 domain of RNA polymerase sigma factors"/>
    <property type="match status" value="1"/>
</dbReference>
<protein>
    <submittedName>
        <fullName evidence="7">RNA polymerase subunit sigma-24</fullName>
    </submittedName>
</protein>
<dbReference type="PANTHER" id="PTHR43133">
    <property type="entry name" value="RNA POLYMERASE ECF-TYPE SIGMA FACTO"/>
    <property type="match status" value="1"/>
</dbReference>
<keyword evidence="4" id="KW-0804">Transcription</keyword>
<evidence type="ECO:0000256" key="1">
    <source>
        <dbReference type="ARBA" id="ARBA00010641"/>
    </source>
</evidence>
<dbReference type="NCBIfam" id="TIGR02937">
    <property type="entry name" value="sigma70-ECF"/>
    <property type="match status" value="1"/>
</dbReference>
<proteinExistence type="inferred from homology"/>
<keyword evidence="2" id="KW-0805">Transcription regulation</keyword>
<evidence type="ECO:0000256" key="4">
    <source>
        <dbReference type="ARBA" id="ARBA00023163"/>
    </source>
</evidence>
<evidence type="ECO:0000259" key="5">
    <source>
        <dbReference type="Pfam" id="PF04542"/>
    </source>
</evidence>
<comment type="similarity">
    <text evidence="1">Belongs to the sigma-70 factor family. ECF subfamily.</text>
</comment>
<reference evidence="7 8" key="1">
    <citation type="journal article" date="2018" name="ISME J.">
        <title>A methanotrophic archaeon couples anaerobic oxidation of methane to Fe(III) reduction.</title>
        <authorList>
            <person name="Cai C."/>
            <person name="Leu A.O."/>
            <person name="Xie G.J."/>
            <person name="Guo J."/>
            <person name="Feng Y."/>
            <person name="Zhao J.X."/>
            <person name="Tyson G.W."/>
            <person name="Yuan Z."/>
            <person name="Hu S."/>
        </authorList>
    </citation>
    <scope>NUCLEOTIDE SEQUENCE [LARGE SCALE GENOMIC DNA]</scope>
    <source>
        <strain evidence="7">FeB_12</strain>
    </source>
</reference>
<accession>A0A855X2U0</accession>
<dbReference type="InterPro" id="IPR036388">
    <property type="entry name" value="WH-like_DNA-bd_sf"/>
</dbReference>
<feature type="domain" description="RNA polymerase sigma factor 70 region 4 type 2" evidence="6">
    <location>
        <begin position="125"/>
        <end position="176"/>
    </location>
</feature>
<sequence>MSDQKAQELQKRRAFEKEALPHMDALYRTALRMTKNDADAEDLVQEAYTKAYRFWDKFEPGSNCRAWLFKIMTNIFINEYRSKSRTPVSVNVDDIDDNFLYGQLAQGTPEDDPEKRFFAKVFDEDVKKAIDELPDDFKMVVILSFIEGFAYQEIAEIADLQLGTVKSRLHRGRKLLQK</sequence>
<evidence type="ECO:0000256" key="2">
    <source>
        <dbReference type="ARBA" id="ARBA00023015"/>
    </source>
</evidence>
<organism evidence="7 8">
    <name type="scientific">candidate division GN15 bacterium</name>
    <dbReference type="NCBI Taxonomy" id="2072418"/>
    <lineage>
        <taxon>Bacteria</taxon>
        <taxon>candidate division GN15</taxon>
    </lineage>
</organism>
<keyword evidence="3" id="KW-0731">Sigma factor</keyword>
<feature type="domain" description="RNA polymerase sigma-70 region 2" evidence="5">
    <location>
        <begin position="22"/>
        <end position="86"/>
    </location>
</feature>
<dbReference type="InterPro" id="IPR014284">
    <property type="entry name" value="RNA_pol_sigma-70_dom"/>
</dbReference>
<evidence type="ECO:0000256" key="3">
    <source>
        <dbReference type="ARBA" id="ARBA00023082"/>
    </source>
</evidence>
<dbReference type="GO" id="GO:0006352">
    <property type="term" value="P:DNA-templated transcription initiation"/>
    <property type="evidence" value="ECO:0007669"/>
    <property type="project" value="InterPro"/>
</dbReference>
<evidence type="ECO:0000313" key="8">
    <source>
        <dbReference type="Proteomes" id="UP000250918"/>
    </source>
</evidence>
<dbReference type="EMBL" id="PQAP01000192">
    <property type="protein sequence ID" value="PWB68724.1"/>
    <property type="molecule type" value="Genomic_DNA"/>
</dbReference>
<dbReference type="InterPro" id="IPR013325">
    <property type="entry name" value="RNA_pol_sigma_r2"/>
</dbReference>
<dbReference type="SUPFAM" id="SSF88659">
    <property type="entry name" value="Sigma3 and sigma4 domains of RNA polymerase sigma factors"/>
    <property type="match status" value="1"/>
</dbReference>